<dbReference type="InterPro" id="IPR001127">
    <property type="entry name" value="PTS_EIIA_1_perm"/>
</dbReference>
<dbReference type="InterPro" id="IPR013013">
    <property type="entry name" value="PTS_EIIC_1"/>
</dbReference>
<feature type="active site" description="Phosphocysteine intermediate; for EIIB activity" evidence="11">
    <location>
        <position position="26"/>
    </location>
</feature>
<evidence type="ECO:0000256" key="8">
    <source>
        <dbReference type="ARBA" id="ARBA00022777"/>
    </source>
</evidence>
<evidence type="ECO:0000256" key="12">
    <source>
        <dbReference type="SAM" id="Phobius"/>
    </source>
</evidence>
<dbReference type="PROSITE" id="PS51098">
    <property type="entry name" value="PTS_EIIB_TYPE_1"/>
    <property type="match status" value="1"/>
</dbReference>
<feature type="transmembrane region" description="Helical" evidence="12">
    <location>
        <begin position="441"/>
        <end position="461"/>
    </location>
</feature>
<feature type="transmembrane region" description="Helical" evidence="12">
    <location>
        <begin position="175"/>
        <end position="196"/>
    </location>
</feature>
<proteinExistence type="predicted"/>
<dbReference type="Gene3D" id="3.30.1360.60">
    <property type="entry name" value="Glucose permease domain IIB"/>
    <property type="match status" value="1"/>
</dbReference>
<keyword evidence="5 16" id="KW-0808">Transferase</keyword>
<dbReference type="EMBL" id="JBBWSC010000001">
    <property type="protein sequence ID" value="MEL0537262.1"/>
    <property type="molecule type" value="Genomic_DNA"/>
</dbReference>
<feature type="transmembrane region" description="Helical" evidence="12">
    <location>
        <begin position="396"/>
        <end position="414"/>
    </location>
</feature>
<feature type="transmembrane region" description="Helical" evidence="12">
    <location>
        <begin position="216"/>
        <end position="239"/>
    </location>
</feature>
<organism evidence="16 17">
    <name type="scientific">Staphylococcus debuckii</name>
    <dbReference type="NCBI Taxonomy" id="2044912"/>
    <lineage>
        <taxon>Bacteria</taxon>
        <taxon>Bacillati</taxon>
        <taxon>Bacillota</taxon>
        <taxon>Bacilli</taxon>
        <taxon>Bacillales</taxon>
        <taxon>Staphylococcaceae</taxon>
        <taxon>Staphylococcus</taxon>
    </lineage>
</organism>
<feature type="transmembrane region" description="Helical" evidence="12">
    <location>
        <begin position="337"/>
        <end position="358"/>
    </location>
</feature>
<dbReference type="PROSITE" id="PS51093">
    <property type="entry name" value="PTS_EIIA_TYPE_1"/>
    <property type="match status" value="1"/>
</dbReference>
<evidence type="ECO:0000256" key="6">
    <source>
        <dbReference type="ARBA" id="ARBA00022683"/>
    </source>
</evidence>
<keyword evidence="10 12" id="KW-0472">Membrane</keyword>
<dbReference type="PROSITE" id="PS00371">
    <property type="entry name" value="PTS_EIIA_TYPE_1_HIS"/>
    <property type="match status" value="1"/>
</dbReference>
<feature type="transmembrane region" description="Helical" evidence="12">
    <location>
        <begin position="370"/>
        <end position="389"/>
    </location>
</feature>
<evidence type="ECO:0000256" key="10">
    <source>
        <dbReference type="ARBA" id="ARBA00023136"/>
    </source>
</evidence>
<dbReference type="Pfam" id="PF02378">
    <property type="entry name" value="PTS_EIIC"/>
    <property type="match status" value="1"/>
</dbReference>
<evidence type="ECO:0000256" key="2">
    <source>
        <dbReference type="ARBA" id="ARBA00022448"/>
    </source>
</evidence>
<dbReference type="Pfam" id="PF00367">
    <property type="entry name" value="PTS_EIIB"/>
    <property type="match status" value="1"/>
</dbReference>
<feature type="domain" description="PTS EIIA type-1" evidence="13">
    <location>
        <begin position="516"/>
        <end position="620"/>
    </location>
</feature>
<dbReference type="InterPro" id="IPR001996">
    <property type="entry name" value="PTS_IIB_1"/>
</dbReference>
<dbReference type="NCBIfam" id="TIGR00830">
    <property type="entry name" value="PTBA"/>
    <property type="match status" value="1"/>
</dbReference>
<evidence type="ECO:0000313" key="17">
    <source>
        <dbReference type="Proteomes" id="UP001380601"/>
    </source>
</evidence>
<evidence type="ECO:0000256" key="1">
    <source>
        <dbReference type="ARBA" id="ARBA00004651"/>
    </source>
</evidence>
<comment type="caution">
    <text evidence="16">The sequence shown here is derived from an EMBL/GenBank/DDBJ whole genome shotgun (WGS) entry which is preliminary data.</text>
</comment>
<name>A0ABU9EUT2_9STAP</name>
<feature type="transmembrane region" description="Helical" evidence="12">
    <location>
        <begin position="142"/>
        <end position="163"/>
    </location>
</feature>
<reference evidence="16 17" key="1">
    <citation type="submission" date="2024-04" db="EMBL/GenBank/DDBJ databases">
        <title>Staphylococcus debuckii a clinical isolate.</title>
        <authorList>
            <person name="Magnan C."/>
            <person name="Plumet L."/>
            <person name="Morsli M."/>
            <person name="Molle V."/>
            <person name="Lavigne J.-P."/>
        </authorList>
    </citation>
    <scope>NUCLEOTIDE SEQUENCE [LARGE SCALE GENOMIC DNA]</scope>
    <source>
        <strain evidence="16 17">NSD001</strain>
    </source>
</reference>
<evidence type="ECO:0000259" key="14">
    <source>
        <dbReference type="PROSITE" id="PS51098"/>
    </source>
</evidence>
<dbReference type="SUPFAM" id="SSF51261">
    <property type="entry name" value="Duplicated hybrid motif"/>
    <property type="match status" value="1"/>
</dbReference>
<feature type="transmembrane region" description="Helical" evidence="12">
    <location>
        <begin position="300"/>
        <end position="325"/>
    </location>
</feature>
<dbReference type="RefSeq" id="WP_341610957.1">
    <property type="nucleotide sequence ID" value="NZ_JBBWSC010000001.1"/>
</dbReference>
<feature type="transmembrane region" description="Helical" evidence="12">
    <location>
        <begin position="259"/>
        <end position="280"/>
    </location>
</feature>
<evidence type="ECO:0000256" key="11">
    <source>
        <dbReference type="PROSITE-ProRule" id="PRU00421"/>
    </source>
</evidence>
<evidence type="ECO:0000256" key="5">
    <source>
        <dbReference type="ARBA" id="ARBA00022679"/>
    </source>
</evidence>
<dbReference type="Proteomes" id="UP001380601">
    <property type="component" value="Unassembled WGS sequence"/>
</dbReference>
<evidence type="ECO:0000256" key="9">
    <source>
        <dbReference type="ARBA" id="ARBA00022989"/>
    </source>
</evidence>
<dbReference type="EC" id="2.7.1.-" evidence="16"/>
<accession>A0ABU9EUT2</accession>
<protein>
    <submittedName>
        <fullName evidence="16">Beta-glucoside-specific PTS transporter subunit IIABC</fullName>
        <ecNumber evidence="16">2.7.1.-</ecNumber>
    </submittedName>
</protein>
<keyword evidence="8" id="KW-0418">Kinase</keyword>
<dbReference type="PANTHER" id="PTHR30175:SF1">
    <property type="entry name" value="PTS SYSTEM ARBUTIN-, CELLOBIOSE-, AND SALICIN-SPECIFIC EIIBC COMPONENT-RELATED"/>
    <property type="match status" value="1"/>
</dbReference>
<dbReference type="SUPFAM" id="SSF55604">
    <property type="entry name" value="Glucose permease domain IIB"/>
    <property type="match status" value="1"/>
</dbReference>
<evidence type="ECO:0000256" key="4">
    <source>
        <dbReference type="ARBA" id="ARBA00022597"/>
    </source>
</evidence>
<dbReference type="PROSITE" id="PS01035">
    <property type="entry name" value="PTS_EIIB_TYPE_1_CYS"/>
    <property type="match status" value="1"/>
</dbReference>
<evidence type="ECO:0000259" key="13">
    <source>
        <dbReference type="PROSITE" id="PS51093"/>
    </source>
</evidence>
<keyword evidence="3" id="KW-1003">Cell membrane</keyword>
<evidence type="ECO:0000256" key="7">
    <source>
        <dbReference type="ARBA" id="ARBA00022692"/>
    </source>
</evidence>
<comment type="subcellular location">
    <subcellularLocation>
        <location evidence="1">Cell membrane</location>
        <topology evidence="1">Multi-pass membrane protein</topology>
    </subcellularLocation>
</comment>
<dbReference type="InterPro" id="IPR018113">
    <property type="entry name" value="PTrfase_EIIB_Cys"/>
</dbReference>
<dbReference type="InterPro" id="IPR011297">
    <property type="entry name" value="PTS_IIABC_b_glu"/>
</dbReference>
<evidence type="ECO:0000313" key="16">
    <source>
        <dbReference type="EMBL" id="MEL0537262.1"/>
    </source>
</evidence>
<feature type="transmembrane region" description="Helical" evidence="12">
    <location>
        <begin position="113"/>
        <end position="136"/>
    </location>
</feature>
<evidence type="ECO:0000259" key="15">
    <source>
        <dbReference type="PROSITE" id="PS51103"/>
    </source>
</evidence>
<keyword evidence="7 12" id="KW-0812">Transmembrane</keyword>
<dbReference type="PANTHER" id="PTHR30175">
    <property type="entry name" value="PHOSPHOTRANSFERASE SYSTEM TRANSPORT PROTEIN"/>
    <property type="match status" value="1"/>
</dbReference>
<keyword evidence="17" id="KW-1185">Reference proteome</keyword>
<keyword evidence="2" id="KW-0813">Transport</keyword>
<dbReference type="CDD" id="cd00212">
    <property type="entry name" value="PTS_IIB_glc"/>
    <property type="match status" value="1"/>
</dbReference>
<dbReference type="Pfam" id="PF00358">
    <property type="entry name" value="PTS_EIIA_1"/>
    <property type="match status" value="1"/>
</dbReference>
<dbReference type="InterPro" id="IPR036878">
    <property type="entry name" value="Glu_permease_IIB"/>
</dbReference>
<feature type="domain" description="PTS EIIB type-1" evidence="14">
    <location>
        <begin position="4"/>
        <end position="86"/>
    </location>
</feature>
<gene>
    <name evidence="16" type="ORF">AADA34_00805</name>
</gene>
<dbReference type="InterPro" id="IPR011055">
    <property type="entry name" value="Dup_hybrid_motif"/>
</dbReference>
<keyword evidence="4" id="KW-0762">Sugar transport</keyword>
<dbReference type="InterPro" id="IPR003352">
    <property type="entry name" value="PTS_EIIC"/>
</dbReference>
<sequence>MKYESLAEDIIEKVGGEENIDTLTHCITRLRFVLKDKSKADTEYLKNHEEIVTVVESGGQYQIVIGNHVPDVYDAVKSKLSLEEKNNEKRNDANKGNLLNRFIDLISGIFQPLLGVLAAAGMIKGFTILFFALGLITQESGTYQLLYAISDALFYFFPIFIGFTAAKKFGSNEFIGMTIGAILVYPTLVNAMKLGAKGSQTLFEGTLFQVQSHMDFLGIPVISMTYTSSVIPVIIAVYFGSKLEKYLKKVMPSALKMFLVPLFVLLITVPLTFLVIGPIASWLANWIGVGTESLYGLSPIVAGLLVGAFWQVFVIFGLHWGLVAIIINNLGTRGFDIVTPLMVSATFAQTGIVLGILLKTKNKKLKAISIPAVISGIFGITEPAIYGVTLPRKKPFIYSCIIAGLTGGLVGWAGTKLHSIGGLGIFSYPSFIGKNGIDSSFWWVLIATGIALAIGAVVGFLTHSDKKEETEDNENADLKNSDDEVSTVYKENRKNEDEFIGSPLTGNVINLAQVNDPLFSSKAMGEGVGIIPESNTIKAPISGKIESLFPTGHALGIRSENGTEILVHIGIDTVKLEGKGFKTHVNQGDYVEKGQLLVEFDSEIIKENGLDDVVIVVITNTNEVEQVVVENKNKVEEGENIISVISEKEIAVPNNYELKKV</sequence>
<dbReference type="GO" id="GO:0016740">
    <property type="term" value="F:transferase activity"/>
    <property type="evidence" value="ECO:0007669"/>
    <property type="project" value="UniProtKB-KW"/>
</dbReference>
<evidence type="ECO:0000256" key="3">
    <source>
        <dbReference type="ARBA" id="ARBA00022475"/>
    </source>
</evidence>
<dbReference type="InterPro" id="IPR050558">
    <property type="entry name" value="PTS_Sugar-Specific_Components"/>
</dbReference>
<dbReference type="NCBIfam" id="TIGR01995">
    <property type="entry name" value="PTS-II-ABC-beta"/>
    <property type="match status" value="1"/>
</dbReference>
<keyword evidence="6" id="KW-0598">Phosphotransferase system</keyword>
<dbReference type="PROSITE" id="PS51103">
    <property type="entry name" value="PTS_EIIC_TYPE_1"/>
    <property type="match status" value="1"/>
</dbReference>
<feature type="domain" description="PTS EIIC type-1" evidence="15">
    <location>
        <begin position="104"/>
        <end position="476"/>
    </location>
</feature>
<keyword evidence="9 12" id="KW-1133">Transmembrane helix</keyword>
<dbReference type="Gene3D" id="2.70.70.10">
    <property type="entry name" value="Glucose Permease (Domain IIA)"/>
    <property type="match status" value="1"/>
</dbReference>